<gene>
    <name evidence="10" type="primary">5569684</name>
</gene>
<dbReference type="CDD" id="cd20628">
    <property type="entry name" value="CYP4"/>
    <property type="match status" value="1"/>
</dbReference>
<sequence length="512" mass="58613">MVPLLMLISLLASALIWVLSALVKNLLVYRELQRKLPNFVSTPTVLLLGNSHLFKKDPTPPGIFATFTQFHRIYGNDLIVQGLLNQPALQITSASVVEQVLQARTIKKSIIYEFMRPWLNEGLITSLGKKWAQRRKIITPAFHFKILEEFLAIFNERTEVFVDKIKDQVGKGDFNIYEHVTLCTLDIISESAMGVKLNAQDDPNSSYVQAVKEMSEIIFQRLFSLLRTHKLFFQMSEAAQRQRAALKVLHKFTDSVILQRKDQLDDEQARQESKQKLEETDIYGKRKMTLLELLLNVSVEGHHLSNSDIREEVDTFMFAGHDTTTSCISFSAYHIARHPEVQQKLYDEMVQVIGKDFKNAELSYSTLQELKYLEMTIKEVLRIHPSVPIIGRKTTGDMRIDGETVPAGVDIAVLIYAMHNNPEVFPEPEKFDPERFNEENSAKRHPYSYIPFSAGPRNCVGQKYALLEIKVTLVKLLGHYRLLPCEPENEVKVKSDITLRPVNGTFVKIVPR</sequence>
<dbReference type="PRINTS" id="PR00463">
    <property type="entry name" value="EP450I"/>
</dbReference>
<keyword evidence="6 8" id="KW-0408">Iron</keyword>
<evidence type="ECO:0000256" key="7">
    <source>
        <dbReference type="ARBA" id="ARBA00023033"/>
    </source>
</evidence>
<evidence type="ECO:0000256" key="8">
    <source>
        <dbReference type="PIRSR" id="PIRSR602401-1"/>
    </source>
</evidence>
<evidence type="ECO:0000313" key="11">
    <source>
        <dbReference type="Proteomes" id="UP000008820"/>
    </source>
</evidence>
<dbReference type="GO" id="GO:0020037">
    <property type="term" value="F:heme binding"/>
    <property type="evidence" value="ECO:0007669"/>
    <property type="project" value="InterPro"/>
</dbReference>
<evidence type="ECO:0000256" key="3">
    <source>
        <dbReference type="ARBA" id="ARBA00022617"/>
    </source>
</evidence>
<dbReference type="Proteomes" id="UP000008820">
    <property type="component" value="Chromosome 1"/>
</dbReference>
<reference evidence="10 11" key="1">
    <citation type="submission" date="2017-06" db="EMBL/GenBank/DDBJ databases">
        <title>Aedes aegypti genome working group (AGWG) sequencing and assembly.</title>
        <authorList>
            <consortium name="Aedes aegypti Genome Working Group (AGWG)"/>
            <person name="Matthews B.J."/>
        </authorList>
    </citation>
    <scope>NUCLEOTIDE SEQUENCE [LARGE SCALE GENOMIC DNA]</scope>
    <source>
        <strain evidence="10 11">LVP_AGWG</strain>
    </source>
</reference>
<dbReference type="InterPro" id="IPR050196">
    <property type="entry name" value="Cytochrome_P450_Monoox"/>
</dbReference>
<dbReference type="PANTHER" id="PTHR24291">
    <property type="entry name" value="CYTOCHROME P450 FAMILY 4"/>
    <property type="match status" value="1"/>
</dbReference>
<keyword evidence="11" id="KW-1185">Reference proteome</keyword>
<accession>A0A1S4FHP0</accession>
<proteinExistence type="inferred from homology"/>
<dbReference type="PROSITE" id="PS00086">
    <property type="entry name" value="CYTOCHROME_P450"/>
    <property type="match status" value="1"/>
</dbReference>
<keyword evidence="4 8" id="KW-0479">Metal-binding</keyword>
<dbReference type="OrthoDB" id="1470350at2759"/>
<dbReference type="GO" id="GO:0005506">
    <property type="term" value="F:iron ion binding"/>
    <property type="evidence" value="ECO:0007669"/>
    <property type="project" value="InterPro"/>
</dbReference>
<evidence type="ECO:0000256" key="2">
    <source>
        <dbReference type="ARBA" id="ARBA00010617"/>
    </source>
</evidence>
<evidence type="ECO:0000256" key="5">
    <source>
        <dbReference type="ARBA" id="ARBA00023002"/>
    </source>
</evidence>
<dbReference type="GO" id="GO:0004497">
    <property type="term" value="F:monooxygenase activity"/>
    <property type="evidence" value="ECO:0007669"/>
    <property type="project" value="UniProtKB-KW"/>
</dbReference>
<keyword evidence="7 9" id="KW-0503">Monooxygenase</keyword>
<comment type="cofactor">
    <cofactor evidence="1 8">
        <name>heme</name>
        <dbReference type="ChEBI" id="CHEBI:30413"/>
    </cofactor>
</comment>
<keyword evidence="5 9" id="KW-0560">Oxidoreductase</keyword>
<dbReference type="InParanoid" id="A0A1S4FHP0"/>
<dbReference type="GO" id="GO:0016705">
    <property type="term" value="F:oxidoreductase activity, acting on paired donors, with incorporation or reduction of molecular oxygen"/>
    <property type="evidence" value="ECO:0007669"/>
    <property type="project" value="InterPro"/>
</dbReference>
<dbReference type="PRINTS" id="PR00385">
    <property type="entry name" value="P450"/>
</dbReference>
<keyword evidence="3 8" id="KW-0349">Heme</keyword>
<dbReference type="InterPro" id="IPR002401">
    <property type="entry name" value="Cyt_P450_E_grp-I"/>
</dbReference>
<dbReference type="VEuPathDB" id="VectorBase:AAEL007830"/>
<organism evidence="10 11">
    <name type="scientific">Aedes aegypti</name>
    <name type="common">Yellowfever mosquito</name>
    <name type="synonym">Culex aegypti</name>
    <dbReference type="NCBI Taxonomy" id="7159"/>
    <lineage>
        <taxon>Eukaryota</taxon>
        <taxon>Metazoa</taxon>
        <taxon>Ecdysozoa</taxon>
        <taxon>Arthropoda</taxon>
        <taxon>Hexapoda</taxon>
        <taxon>Insecta</taxon>
        <taxon>Pterygota</taxon>
        <taxon>Neoptera</taxon>
        <taxon>Endopterygota</taxon>
        <taxon>Diptera</taxon>
        <taxon>Nematocera</taxon>
        <taxon>Culicoidea</taxon>
        <taxon>Culicidae</taxon>
        <taxon>Culicinae</taxon>
        <taxon>Aedini</taxon>
        <taxon>Aedes</taxon>
        <taxon>Stegomyia</taxon>
    </lineage>
</organism>
<dbReference type="InterPro" id="IPR001128">
    <property type="entry name" value="Cyt_P450"/>
</dbReference>
<dbReference type="InterPro" id="IPR036396">
    <property type="entry name" value="Cyt_P450_sf"/>
</dbReference>
<dbReference type="InterPro" id="IPR017972">
    <property type="entry name" value="Cyt_P450_CS"/>
</dbReference>
<evidence type="ECO:0000256" key="9">
    <source>
        <dbReference type="RuleBase" id="RU000461"/>
    </source>
</evidence>
<feature type="binding site" description="axial binding residue" evidence="8">
    <location>
        <position position="459"/>
    </location>
    <ligand>
        <name>heme</name>
        <dbReference type="ChEBI" id="CHEBI:30413"/>
    </ligand>
    <ligandPart>
        <name>Fe</name>
        <dbReference type="ChEBI" id="CHEBI:18248"/>
    </ligandPart>
</feature>
<evidence type="ECO:0000256" key="4">
    <source>
        <dbReference type="ARBA" id="ARBA00022723"/>
    </source>
</evidence>
<evidence type="ECO:0000256" key="1">
    <source>
        <dbReference type="ARBA" id="ARBA00001971"/>
    </source>
</evidence>
<dbReference type="EnsemblMetazoa" id="AAEL007830-RA">
    <property type="protein sequence ID" value="AAEL007830-PA"/>
    <property type="gene ID" value="AAEL007830"/>
</dbReference>
<comment type="similarity">
    <text evidence="2 9">Belongs to the cytochrome P450 family.</text>
</comment>
<reference evidence="10" key="2">
    <citation type="submission" date="2020-05" db="UniProtKB">
        <authorList>
            <consortium name="EnsemblMetazoa"/>
        </authorList>
    </citation>
    <scope>IDENTIFICATION</scope>
    <source>
        <strain evidence="10">LVP_AGWG</strain>
    </source>
</reference>
<evidence type="ECO:0000313" key="10">
    <source>
        <dbReference type="EnsemblMetazoa" id="AAEL007830-PA"/>
    </source>
</evidence>
<evidence type="ECO:0000256" key="6">
    <source>
        <dbReference type="ARBA" id="ARBA00023004"/>
    </source>
</evidence>
<dbReference type="AlphaFoldDB" id="A0A1S4FHP0"/>
<protein>
    <submittedName>
        <fullName evidence="10">Uncharacterized protein</fullName>
    </submittedName>
</protein>
<dbReference type="PANTHER" id="PTHR24291:SF187">
    <property type="entry name" value="CYTOCHROME P450 4AE1-RELATED"/>
    <property type="match status" value="1"/>
</dbReference>
<name>A0A1S4FHP0_AEDAE</name>
<dbReference type="Gene3D" id="1.10.630.10">
    <property type="entry name" value="Cytochrome P450"/>
    <property type="match status" value="1"/>
</dbReference>
<dbReference type="SUPFAM" id="SSF48264">
    <property type="entry name" value="Cytochrome P450"/>
    <property type="match status" value="1"/>
</dbReference>
<dbReference type="Pfam" id="PF00067">
    <property type="entry name" value="p450"/>
    <property type="match status" value="1"/>
</dbReference>